<protein>
    <submittedName>
        <fullName evidence="2">Uncharacterized protein</fullName>
    </submittedName>
</protein>
<accession>D9SRU4</accession>
<dbReference type="AlphaFoldDB" id="D9SRU4"/>
<evidence type="ECO:0000256" key="1">
    <source>
        <dbReference type="SAM" id="MobiDB-lite"/>
    </source>
</evidence>
<dbReference type="KEGG" id="ccb:Clocel_0690"/>
<dbReference type="RefSeq" id="WP_010074758.1">
    <property type="nucleotide sequence ID" value="NC_014393.1"/>
</dbReference>
<dbReference type="HOGENOM" id="CLU_215263_0_0_9"/>
<evidence type="ECO:0000313" key="2">
    <source>
        <dbReference type="EMBL" id="ADL50461.1"/>
    </source>
</evidence>
<proteinExistence type="predicted"/>
<feature type="compositionally biased region" description="Basic and acidic residues" evidence="1">
    <location>
        <begin position="1"/>
        <end position="16"/>
    </location>
</feature>
<feature type="region of interest" description="Disordered" evidence="1">
    <location>
        <begin position="1"/>
        <end position="52"/>
    </location>
</feature>
<feature type="compositionally biased region" description="Basic and acidic residues" evidence="1">
    <location>
        <begin position="43"/>
        <end position="52"/>
    </location>
</feature>
<keyword evidence="3" id="KW-1185">Reference proteome</keyword>
<organism evidence="2 3">
    <name type="scientific">Clostridium cellulovorans (strain ATCC 35296 / DSM 3052 / OCM 3 / 743B)</name>
    <dbReference type="NCBI Taxonomy" id="573061"/>
    <lineage>
        <taxon>Bacteria</taxon>
        <taxon>Bacillati</taxon>
        <taxon>Bacillota</taxon>
        <taxon>Clostridia</taxon>
        <taxon>Eubacteriales</taxon>
        <taxon>Clostridiaceae</taxon>
        <taxon>Clostridium</taxon>
    </lineage>
</organism>
<reference evidence="2 3" key="1">
    <citation type="submission" date="2010-08" db="EMBL/GenBank/DDBJ databases">
        <title>Complete sequence of Clostridium cellulovorans 743B.</title>
        <authorList>
            <consortium name="US DOE Joint Genome Institute"/>
            <person name="Lucas S."/>
            <person name="Copeland A."/>
            <person name="Lapidus A."/>
            <person name="Cheng J.-F."/>
            <person name="Bruce D."/>
            <person name="Goodwin L."/>
            <person name="Pitluck S."/>
            <person name="Chertkov O."/>
            <person name="Detter J.C."/>
            <person name="Han C."/>
            <person name="Tapia R."/>
            <person name="Land M."/>
            <person name="Hauser L."/>
            <person name="Chang Y.-J."/>
            <person name="Jeffries C."/>
            <person name="Kyrpides N."/>
            <person name="Ivanova N."/>
            <person name="Mikhailova N."/>
            <person name="Hemme C.L."/>
            <person name="Woyke T."/>
        </authorList>
    </citation>
    <scope>NUCLEOTIDE SEQUENCE [LARGE SCALE GENOMIC DNA]</scope>
    <source>
        <strain evidence="3">ATCC 35296 / DSM 3052 / OCM 3 / 743B</strain>
    </source>
</reference>
<evidence type="ECO:0000313" key="3">
    <source>
        <dbReference type="Proteomes" id="UP000002730"/>
    </source>
</evidence>
<gene>
    <name evidence="2" type="ordered locus">Clocel_0690</name>
</gene>
<sequence>MPKDSQPDNKVARELKANFQTPITDEEGKNKNRTRKKLSVPREGFRSDHIGN</sequence>
<name>D9SRU4_CLOC7</name>
<dbReference type="EMBL" id="CP002160">
    <property type="protein sequence ID" value="ADL50461.1"/>
    <property type="molecule type" value="Genomic_DNA"/>
</dbReference>
<dbReference type="Proteomes" id="UP000002730">
    <property type="component" value="Chromosome"/>
</dbReference>